<protein>
    <recommendedName>
        <fullName evidence="2">Programmed cell death protein 2 C-terminal domain-containing protein</fullName>
    </recommendedName>
</protein>
<feature type="domain" description="Programmed cell death protein 2 C-terminal" evidence="2">
    <location>
        <begin position="289"/>
        <end position="437"/>
    </location>
</feature>
<dbReference type="GO" id="GO:0005737">
    <property type="term" value="C:cytoplasm"/>
    <property type="evidence" value="ECO:0007669"/>
    <property type="project" value="InterPro"/>
</dbReference>
<dbReference type="Pfam" id="PF04194">
    <property type="entry name" value="PDCD2_C"/>
    <property type="match status" value="1"/>
</dbReference>
<feature type="region of interest" description="Disordered" evidence="1">
    <location>
        <begin position="249"/>
        <end position="275"/>
    </location>
</feature>
<evidence type="ECO:0000259" key="2">
    <source>
        <dbReference type="Pfam" id="PF04194"/>
    </source>
</evidence>
<proteinExistence type="predicted"/>
<name>A0AAF0E6I8_9BASI</name>
<dbReference type="PANTHER" id="PTHR47524">
    <property type="entry name" value="20S RRNA ACCUMULATION PROTEIN 4"/>
    <property type="match status" value="1"/>
</dbReference>
<dbReference type="GO" id="GO:0030490">
    <property type="term" value="P:maturation of SSU-rRNA"/>
    <property type="evidence" value="ECO:0007669"/>
    <property type="project" value="TreeGrafter"/>
</dbReference>
<dbReference type="PANTHER" id="PTHR47524:SF1">
    <property type="entry name" value="20S RRNA ACCUMULATION PROTEIN 4"/>
    <property type="match status" value="1"/>
</dbReference>
<evidence type="ECO:0000256" key="1">
    <source>
        <dbReference type="SAM" id="MobiDB-lite"/>
    </source>
</evidence>
<feature type="region of interest" description="Disordered" evidence="1">
    <location>
        <begin position="182"/>
        <end position="208"/>
    </location>
</feature>
<feature type="compositionally biased region" description="Basic and acidic residues" evidence="1">
    <location>
        <begin position="126"/>
        <end position="155"/>
    </location>
</feature>
<evidence type="ECO:0000313" key="4">
    <source>
        <dbReference type="Proteomes" id="UP001220961"/>
    </source>
</evidence>
<feature type="compositionally biased region" description="Polar residues" evidence="1">
    <location>
        <begin position="258"/>
        <end position="273"/>
    </location>
</feature>
<feature type="compositionally biased region" description="Acidic residues" evidence="1">
    <location>
        <begin position="195"/>
        <end position="208"/>
    </location>
</feature>
<dbReference type="Proteomes" id="UP001220961">
    <property type="component" value="Chromosome 4"/>
</dbReference>
<accession>A0AAF0E6I8</accession>
<reference evidence="3" key="1">
    <citation type="submission" date="2023-03" db="EMBL/GenBank/DDBJ databases">
        <title>Mating type loci evolution in Malassezia.</title>
        <authorList>
            <person name="Coelho M.A."/>
        </authorList>
    </citation>
    <scope>NUCLEOTIDE SEQUENCE</scope>
    <source>
        <strain evidence="3">CBS 10434</strain>
    </source>
</reference>
<dbReference type="InterPro" id="IPR007320">
    <property type="entry name" value="PDCD2_C"/>
</dbReference>
<organism evidence="3 4">
    <name type="scientific">Malassezia caprae</name>
    <dbReference type="NCBI Taxonomy" id="1381934"/>
    <lineage>
        <taxon>Eukaryota</taxon>
        <taxon>Fungi</taxon>
        <taxon>Dikarya</taxon>
        <taxon>Basidiomycota</taxon>
        <taxon>Ustilaginomycotina</taxon>
        <taxon>Malasseziomycetes</taxon>
        <taxon>Malasseziales</taxon>
        <taxon>Malasseziaceae</taxon>
        <taxon>Malassezia</taxon>
    </lineage>
</organism>
<dbReference type="EMBL" id="CP119911">
    <property type="protein sequence ID" value="WFD19933.1"/>
    <property type="molecule type" value="Genomic_DNA"/>
</dbReference>
<feature type="region of interest" description="Disordered" evidence="1">
    <location>
        <begin position="126"/>
        <end position="167"/>
    </location>
</feature>
<sequence length="442" mass="49184">MPPPYDDDSDFESDEEFSEVQLGLADGPLESEDEANPLVSRIGGRPVWLPLAPSKLPPASLVQCQYCKKPMQLLVQIFAPLENSAFDRNLFVWGCSRAACQRKGPGSIKAVRMLKHNQRWAAKLAKQAERQRIRKEREEAKRRAEAEAESRRLTQERTTNPFKMGSGGAGSLLGESLFGASPLTTVASPAPPPVEESEEEDDEADFDEDERLAEELAIKASLEEQRAQLQEDWTRSTSHYTTSLYLNTIPEPRRAEDNQPTSQTPVPVKETSTGGEGEVYEQMTIDGIDDVYEQFTRRLGTEARQVVRYEYEGTPLPFSAAGPLFKQLWPSGWRGPMDTSSIPPCPHCGAPRVFELQLMPNLANLLRVDKLSDAGSIMPSSNTEEHRQAEISSLLGLKDTHSDMCTGIVWSTALVFVCSRDCCPDTEGWAEEWVGLQHEGDL</sequence>
<keyword evidence="4" id="KW-1185">Reference proteome</keyword>
<evidence type="ECO:0000313" key="3">
    <source>
        <dbReference type="EMBL" id="WFD19933.1"/>
    </source>
</evidence>
<gene>
    <name evidence="3" type="ORF">MCAP1_002175</name>
</gene>
<dbReference type="AlphaFoldDB" id="A0AAF0E6I8"/>